<dbReference type="Pfam" id="PF13144">
    <property type="entry name" value="ChapFlgA"/>
    <property type="match status" value="1"/>
</dbReference>
<keyword evidence="1" id="KW-0732">Signal</keyword>
<dbReference type="GO" id="GO:0044780">
    <property type="term" value="P:bacterial-type flagellum assembly"/>
    <property type="evidence" value="ECO:0007669"/>
    <property type="project" value="InterPro"/>
</dbReference>
<feature type="chain" id="PRO_5026324331" description="Flagella basal body P-ring formation protein FlgA C-terminal domain-containing protein" evidence="1">
    <location>
        <begin position="21"/>
        <end position="164"/>
    </location>
</feature>
<dbReference type="OrthoDB" id="7408548at2"/>
<evidence type="ECO:0000259" key="2">
    <source>
        <dbReference type="Pfam" id="PF13144"/>
    </source>
</evidence>
<dbReference type="Gene3D" id="2.30.30.760">
    <property type="match status" value="1"/>
</dbReference>
<accession>A0A6I4TTM5</accession>
<dbReference type="AlphaFoldDB" id="A0A6I4TTM5"/>
<reference evidence="4 5" key="1">
    <citation type="submission" date="2019-12" db="EMBL/GenBank/DDBJ databases">
        <title>Genomic-based taxomic classification of the family Erythrobacteraceae.</title>
        <authorList>
            <person name="Xu L."/>
        </authorList>
    </citation>
    <scope>NUCLEOTIDE SEQUENCE [LARGE SCALE GENOMIC DNA]</scope>
    <source>
        <strain evidence="4 5">S36</strain>
    </source>
</reference>
<evidence type="ECO:0000259" key="3">
    <source>
        <dbReference type="Pfam" id="PF17656"/>
    </source>
</evidence>
<feature type="domain" description="FlgA N-terminal" evidence="3">
    <location>
        <begin position="47"/>
        <end position="91"/>
    </location>
</feature>
<evidence type="ECO:0000256" key="1">
    <source>
        <dbReference type="SAM" id="SignalP"/>
    </source>
</evidence>
<evidence type="ECO:0000313" key="5">
    <source>
        <dbReference type="Proteomes" id="UP000469430"/>
    </source>
</evidence>
<dbReference type="Proteomes" id="UP000469430">
    <property type="component" value="Unassembled WGS sequence"/>
</dbReference>
<gene>
    <name evidence="4" type="ORF">GRI97_05705</name>
</gene>
<evidence type="ECO:0000313" key="4">
    <source>
        <dbReference type="EMBL" id="MXO98481.1"/>
    </source>
</evidence>
<keyword evidence="5" id="KW-1185">Reference proteome</keyword>
<dbReference type="PANTHER" id="PTHR36307">
    <property type="entry name" value="FLAGELLA BASAL BODY P-RING FORMATION PROTEIN FLGA"/>
    <property type="match status" value="1"/>
</dbReference>
<organism evidence="4 5">
    <name type="scientific">Croceibacterium xixiisoli</name>
    <dbReference type="NCBI Taxonomy" id="1476466"/>
    <lineage>
        <taxon>Bacteria</taxon>
        <taxon>Pseudomonadati</taxon>
        <taxon>Pseudomonadota</taxon>
        <taxon>Alphaproteobacteria</taxon>
        <taxon>Sphingomonadales</taxon>
        <taxon>Erythrobacteraceae</taxon>
        <taxon>Croceibacterium</taxon>
    </lineage>
</organism>
<evidence type="ECO:0008006" key="6">
    <source>
        <dbReference type="Google" id="ProtNLM"/>
    </source>
</evidence>
<proteinExistence type="predicted"/>
<feature type="domain" description="Flagella basal body P-ring formation protein FlgA SAF" evidence="2">
    <location>
        <begin position="99"/>
        <end position="159"/>
    </location>
</feature>
<dbReference type="EMBL" id="WTYJ01000001">
    <property type="protein sequence ID" value="MXO98481.1"/>
    <property type="molecule type" value="Genomic_DNA"/>
</dbReference>
<protein>
    <recommendedName>
        <fullName evidence="6">Flagella basal body P-ring formation protein FlgA C-terminal domain-containing protein</fullName>
    </recommendedName>
</protein>
<dbReference type="InterPro" id="IPR017585">
    <property type="entry name" value="SAF_FlgA"/>
</dbReference>
<dbReference type="InterPro" id="IPR039246">
    <property type="entry name" value="Flagellar_FlgA"/>
</dbReference>
<sequence>MALATMGLATAAPLAAAAFADPVAIDQAVAQFTGMPIGAPGGARTPVDRRLRLAACPQPFALEWYGSRRDNVLVQCPVPNGWRIFVPVQAEPRAAAAQKAPDAVARGESVNITVSGRGFTLSRQGEALESGAVGDWIRVRQGNNRNDSVRARIIRPGVVGMDLP</sequence>
<comment type="caution">
    <text evidence="4">The sequence shown here is derived from an EMBL/GenBank/DDBJ whole genome shotgun (WGS) entry which is preliminary data.</text>
</comment>
<dbReference type="PANTHER" id="PTHR36307:SF1">
    <property type="entry name" value="FLAGELLA BASAL BODY P-RING FORMATION PROTEIN FLGA"/>
    <property type="match status" value="1"/>
</dbReference>
<name>A0A6I4TTM5_9SPHN</name>
<feature type="signal peptide" evidence="1">
    <location>
        <begin position="1"/>
        <end position="20"/>
    </location>
</feature>
<dbReference type="InterPro" id="IPR041231">
    <property type="entry name" value="FlgA_N"/>
</dbReference>
<dbReference type="Pfam" id="PF17656">
    <property type="entry name" value="ChapFlgA_N"/>
    <property type="match status" value="1"/>
</dbReference>